<dbReference type="Pfam" id="PF14833">
    <property type="entry name" value="NAD_binding_11"/>
    <property type="match status" value="1"/>
</dbReference>
<dbReference type="RefSeq" id="WP_319612631.1">
    <property type="nucleotide sequence ID" value="NZ_JAWXYB010000008.1"/>
</dbReference>
<evidence type="ECO:0000313" key="7">
    <source>
        <dbReference type="Proteomes" id="UP001279553"/>
    </source>
</evidence>
<evidence type="ECO:0000259" key="5">
    <source>
        <dbReference type="Pfam" id="PF14833"/>
    </source>
</evidence>
<dbReference type="GO" id="GO:0016491">
    <property type="term" value="F:oxidoreductase activity"/>
    <property type="evidence" value="ECO:0007669"/>
    <property type="project" value="UniProtKB-KW"/>
</dbReference>
<dbReference type="AlphaFoldDB" id="A0AAW9DKS3"/>
<dbReference type="SUPFAM" id="SSF51735">
    <property type="entry name" value="NAD(P)-binding Rossmann-fold domains"/>
    <property type="match status" value="1"/>
</dbReference>
<accession>A0AAW9DKS3</accession>
<sequence length="298" mass="31360">MTKEKIGFIGVGFMGHGMAKNIIEAGYPLTIMGHRNRVPVEELIGRGATEAKTPKALAEASDIVFLCVTGSDQVVALTQGEDGLAAAGKALIIVDCSTSDPSVTTKLAASLAAQNITLLDAPLGRTPKDAWEGTLDVMIGGDADDIARVRPIIETISQRMIHTGPTGTGHTMKLLNNFLSLGYGALYAEALMLGEKSGLSAETFHSVITGGRMDCGFYQTYMNYVVGRDRNAHKFTLSNALKDTSYLNAFAQAQGAANPIAAAVRNSYALAIGTGHGDDFVPMLSDIIAELNGLPPKS</sequence>
<dbReference type="PANTHER" id="PTHR43060:SF15">
    <property type="entry name" value="3-HYDROXYISOBUTYRATE DEHYDROGENASE-LIKE 1, MITOCHONDRIAL-RELATED"/>
    <property type="match status" value="1"/>
</dbReference>
<dbReference type="InterPro" id="IPR015815">
    <property type="entry name" value="HIBADH-related"/>
</dbReference>
<dbReference type="InterPro" id="IPR013328">
    <property type="entry name" value="6PGD_dom2"/>
</dbReference>
<dbReference type="GO" id="GO:0051287">
    <property type="term" value="F:NAD binding"/>
    <property type="evidence" value="ECO:0007669"/>
    <property type="project" value="InterPro"/>
</dbReference>
<organism evidence="6 7">
    <name type="scientific">Acidiphilium acidophilum</name>
    <name type="common">Thiobacillus acidophilus</name>
    <dbReference type="NCBI Taxonomy" id="76588"/>
    <lineage>
        <taxon>Bacteria</taxon>
        <taxon>Pseudomonadati</taxon>
        <taxon>Pseudomonadota</taxon>
        <taxon>Alphaproteobacteria</taxon>
        <taxon>Acetobacterales</taxon>
        <taxon>Acidocellaceae</taxon>
        <taxon>Acidiphilium</taxon>
    </lineage>
</organism>
<dbReference type="Gene3D" id="3.40.50.720">
    <property type="entry name" value="NAD(P)-binding Rossmann-like Domain"/>
    <property type="match status" value="1"/>
</dbReference>
<keyword evidence="1 6" id="KW-0560">Oxidoreductase</keyword>
<evidence type="ECO:0000256" key="1">
    <source>
        <dbReference type="ARBA" id="ARBA00023002"/>
    </source>
</evidence>
<dbReference type="Gene3D" id="1.10.1040.10">
    <property type="entry name" value="N-(1-d-carboxylethyl)-l-norvaline Dehydrogenase, domain 2"/>
    <property type="match status" value="1"/>
</dbReference>
<dbReference type="PANTHER" id="PTHR43060">
    <property type="entry name" value="3-HYDROXYISOBUTYRATE DEHYDROGENASE-LIKE 1, MITOCHONDRIAL-RELATED"/>
    <property type="match status" value="1"/>
</dbReference>
<gene>
    <name evidence="6" type="ORF">SIL87_02195</name>
</gene>
<dbReference type="InterPro" id="IPR029154">
    <property type="entry name" value="HIBADH-like_NADP-bd"/>
</dbReference>
<dbReference type="InterPro" id="IPR006115">
    <property type="entry name" value="6PGDH_NADP-bd"/>
</dbReference>
<feature type="domain" description="3-hydroxyisobutyrate dehydrogenase-like NAD-binding" evidence="5">
    <location>
        <begin position="167"/>
        <end position="281"/>
    </location>
</feature>
<dbReference type="Proteomes" id="UP001279553">
    <property type="component" value="Unassembled WGS sequence"/>
</dbReference>
<dbReference type="InterPro" id="IPR008927">
    <property type="entry name" value="6-PGluconate_DH-like_C_sf"/>
</dbReference>
<reference evidence="6 7" key="1">
    <citation type="submission" date="2023-11" db="EMBL/GenBank/DDBJ databases">
        <title>MicrobeMod: A computational toolkit for identifying prokaryotic methylation and restriction-modification with nanopore sequencing.</title>
        <authorList>
            <person name="Crits-Christoph A."/>
            <person name="Kang S.C."/>
            <person name="Lee H."/>
            <person name="Ostrov N."/>
        </authorList>
    </citation>
    <scope>NUCLEOTIDE SEQUENCE [LARGE SCALE GENOMIC DNA]</scope>
    <source>
        <strain evidence="6 7">DSMZ 700</strain>
    </source>
</reference>
<evidence type="ECO:0000256" key="2">
    <source>
        <dbReference type="ARBA" id="ARBA00023027"/>
    </source>
</evidence>
<proteinExistence type="predicted"/>
<evidence type="ECO:0000313" key="6">
    <source>
        <dbReference type="EMBL" id="MDX5929576.1"/>
    </source>
</evidence>
<feature type="domain" description="6-phosphogluconate dehydrogenase NADP-binding" evidence="4">
    <location>
        <begin position="5"/>
        <end position="164"/>
    </location>
</feature>
<dbReference type="InterPro" id="IPR036291">
    <property type="entry name" value="NAD(P)-bd_dom_sf"/>
</dbReference>
<dbReference type="GO" id="GO:0050661">
    <property type="term" value="F:NADP binding"/>
    <property type="evidence" value="ECO:0007669"/>
    <property type="project" value="InterPro"/>
</dbReference>
<feature type="active site" evidence="3">
    <location>
        <position position="173"/>
    </location>
</feature>
<protein>
    <submittedName>
        <fullName evidence="6">NAD(P)-dependent oxidoreductase</fullName>
        <ecNumber evidence="6">1.1.-.-</ecNumber>
    </submittedName>
</protein>
<evidence type="ECO:0000256" key="3">
    <source>
        <dbReference type="PIRSR" id="PIRSR000103-1"/>
    </source>
</evidence>
<dbReference type="EC" id="1.1.-.-" evidence="6"/>
<evidence type="ECO:0000259" key="4">
    <source>
        <dbReference type="Pfam" id="PF03446"/>
    </source>
</evidence>
<name>A0AAW9DKS3_ACIAO</name>
<dbReference type="EMBL" id="JAWXYB010000008">
    <property type="protein sequence ID" value="MDX5929576.1"/>
    <property type="molecule type" value="Genomic_DNA"/>
</dbReference>
<keyword evidence="2" id="KW-0520">NAD</keyword>
<keyword evidence="7" id="KW-1185">Reference proteome</keyword>
<dbReference type="PIRSF" id="PIRSF000103">
    <property type="entry name" value="HIBADH"/>
    <property type="match status" value="1"/>
</dbReference>
<dbReference type="Pfam" id="PF03446">
    <property type="entry name" value="NAD_binding_2"/>
    <property type="match status" value="1"/>
</dbReference>
<dbReference type="SUPFAM" id="SSF48179">
    <property type="entry name" value="6-phosphogluconate dehydrogenase C-terminal domain-like"/>
    <property type="match status" value="1"/>
</dbReference>
<comment type="caution">
    <text evidence="6">The sequence shown here is derived from an EMBL/GenBank/DDBJ whole genome shotgun (WGS) entry which is preliminary data.</text>
</comment>